<name>A0A1M4SI74_9FLAO</name>
<dbReference type="RefSeq" id="WP_073191835.1">
    <property type="nucleotide sequence ID" value="NZ_FQTW01000001.1"/>
</dbReference>
<proteinExistence type="predicted"/>
<feature type="signal peptide" evidence="1">
    <location>
        <begin position="1"/>
        <end position="19"/>
    </location>
</feature>
<keyword evidence="1" id="KW-0732">Signal</keyword>
<evidence type="ECO:0000256" key="1">
    <source>
        <dbReference type="SAM" id="SignalP"/>
    </source>
</evidence>
<evidence type="ECO:0000313" key="2">
    <source>
        <dbReference type="EMBL" id="SHE31964.1"/>
    </source>
</evidence>
<keyword evidence="3" id="KW-1185">Reference proteome</keyword>
<protein>
    <recommendedName>
        <fullName evidence="4">DUF3157 family protein</fullName>
    </recommendedName>
</protein>
<evidence type="ECO:0008006" key="4">
    <source>
        <dbReference type="Google" id="ProtNLM"/>
    </source>
</evidence>
<feature type="chain" id="PRO_5013268259" description="DUF3157 family protein" evidence="1">
    <location>
        <begin position="20"/>
        <end position="210"/>
    </location>
</feature>
<gene>
    <name evidence="2" type="ORF">SAMN05444278_101176</name>
</gene>
<sequence>MNYKSYSIIAFFFTLNLLAQSKVVTETGETVLLYNDGTWVYEDQSANDVKEIALNPEVFTKDEASNFLVKSRKADIGVYLNPKQWSFKKAEANTEAEYEFQHKQEDIFGMLISEKLEIPLETMKVIALENGQEVAPDLKIVKQEYRNVNGIKVLLLQMDGTMQGIKFSYYGYYYSNETGTVQLITYTAQNLMVSYRPISETLLNGLVKLE</sequence>
<dbReference type="AlphaFoldDB" id="A0A1M4SI74"/>
<organism evidence="2 3">
    <name type="scientific">Psychroflexus salarius</name>
    <dbReference type="NCBI Taxonomy" id="1155689"/>
    <lineage>
        <taxon>Bacteria</taxon>
        <taxon>Pseudomonadati</taxon>
        <taxon>Bacteroidota</taxon>
        <taxon>Flavobacteriia</taxon>
        <taxon>Flavobacteriales</taxon>
        <taxon>Flavobacteriaceae</taxon>
        <taxon>Psychroflexus</taxon>
    </lineage>
</organism>
<accession>A0A1M4SI74</accession>
<dbReference type="Proteomes" id="UP000184462">
    <property type="component" value="Unassembled WGS sequence"/>
</dbReference>
<evidence type="ECO:0000313" key="3">
    <source>
        <dbReference type="Proteomes" id="UP000184462"/>
    </source>
</evidence>
<dbReference type="OrthoDB" id="6400696at2"/>
<reference evidence="2 3" key="1">
    <citation type="submission" date="2016-11" db="EMBL/GenBank/DDBJ databases">
        <authorList>
            <person name="Jaros S."/>
            <person name="Januszkiewicz K."/>
            <person name="Wedrychowicz H."/>
        </authorList>
    </citation>
    <scope>NUCLEOTIDE SEQUENCE [LARGE SCALE GENOMIC DNA]</scope>
    <source>
        <strain evidence="2 3">DSM 25661</strain>
    </source>
</reference>
<dbReference type="EMBL" id="FQTW01000001">
    <property type="protein sequence ID" value="SHE31964.1"/>
    <property type="molecule type" value="Genomic_DNA"/>
</dbReference>